<dbReference type="InterPro" id="IPR014016">
    <property type="entry name" value="UvrD-like_ATP-bd"/>
</dbReference>
<protein>
    <recommendedName>
        <fullName evidence="6">UvrD-like helicase ATP-binding domain-containing protein</fullName>
    </recommendedName>
</protein>
<sequence length="706" mass="80218">MSNQDLYFTAQQIEINQAPLQSKIFVEGPPGCGKTTAAVQRSLTMIASGIPAESILVLVPQRTLGLHYTNAYRQVEFMPGAEPDVVTLGGLGQRMVQLFWPLVAERAGFQQPLRPPTFLTLETAQYYLARIVFPLIEKGYFQSAVINKNRLLSQILDNLNKAAVVGFDYQQTSARLKSAYPNDPAKHTLFDQAQECAQQFRKYCLAHHLLDFSLQYEVFHRFLWGEPAVRGYLNQRYRHLIFDNVEEDVPITHDIVAQWLPELDSALLLYDQQGGYRLFLGADTLTSHSLARMCAQQIECAQSLVTSPATESLQSDLAACVLRESQSPDPQSETAVEFSYHHFFPQMIDQVAEQIASLVKDQAVPPGQIAVLSPFLSDSLRFSLVNRLQEHNIASRSHRPSRSLREEPAARCLLTWAQIAHPAWQMKPDPEEFRSALIQTLDGLDWLRAHLLGQIVYSPNRADGELGSFYQIKPPIQDRITHLQGQRYEALRAWLQAYRAGEPVALDVFLSRFFGEVLSQPGYAFHNNMEAASVAYRLVESVQKFRRGVPEAQDFPLNTGFDYLNMVNQGVFAAQYLQPYQPASDDAVLIMPAYTFLMTNHPVRVQFWLNIGSRNWWERIDQPLTHPYILSREWPSNQPWTDADDWNTNQKALERLVRGLIRRCSEKVIMTSVEIDESGQEQKGPLMQAAQSLVRRLNSLKGAEHD</sequence>
<dbReference type="Gene3D" id="3.40.50.300">
    <property type="entry name" value="P-loop containing nucleotide triphosphate hydrolases"/>
    <property type="match status" value="1"/>
</dbReference>
<proteinExistence type="predicted"/>
<dbReference type="SUPFAM" id="SSF52540">
    <property type="entry name" value="P-loop containing nucleoside triphosphate hydrolases"/>
    <property type="match status" value="1"/>
</dbReference>
<evidence type="ECO:0000313" key="7">
    <source>
        <dbReference type="EMBL" id="KPL72164.1"/>
    </source>
</evidence>
<evidence type="ECO:0000256" key="2">
    <source>
        <dbReference type="ARBA" id="ARBA00022801"/>
    </source>
</evidence>
<evidence type="ECO:0000256" key="5">
    <source>
        <dbReference type="PROSITE-ProRule" id="PRU00560"/>
    </source>
</evidence>
<evidence type="ECO:0000256" key="3">
    <source>
        <dbReference type="ARBA" id="ARBA00022806"/>
    </source>
</evidence>
<reference evidence="7 8" key="1">
    <citation type="submission" date="2015-07" db="EMBL/GenBank/DDBJ databases">
        <title>Genome sequence of Ornatilinea apprima DSM 23815.</title>
        <authorList>
            <person name="Hemp J."/>
            <person name="Ward L.M."/>
            <person name="Pace L.A."/>
            <person name="Fischer W.W."/>
        </authorList>
    </citation>
    <scope>NUCLEOTIDE SEQUENCE [LARGE SCALE GENOMIC DNA]</scope>
    <source>
        <strain evidence="7 8">P3M-1</strain>
    </source>
</reference>
<dbReference type="Pfam" id="PF00580">
    <property type="entry name" value="UvrD-helicase"/>
    <property type="match status" value="1"/>
</dbReference>
<dbReference type="Proteomes" id="UP000050417">
    <property type="component" value="Unassembled WGS sequence"/>
</dbReference>
<keyword evidence="8" id="KW-1185">Reference proteome</keyword>
<evidence type="ECO:0000256" key="1">
    <source>
        <dbReference type="ARBA" id="ARBA00022741"/>
    </source>
</evidence>
<dbReference type="GO" id="GO:0004386">
    <property type="term" value="F:helicase activity"/>
    <property type="evidence" value="ECO:0007669"/>
    <property type="project" value="UniProtKB-UniRule"/>
</dbReference>
<dbReference type="OrthoDB" id="141404at2"/>
<dbReference type="STRING" id="1134406.ADN00_15120"/>
<evidence type="ECO:0000313" key="8">
    <source>
        <dbReference type="Proteomes" id="UP000050417"/>
    </source>
</evidence>
<dbReference type="EMBL" id="LGCL01000039">
    <property type="protein sequence ID" value="KPL72164.1"/>
    <property type="molecule type" value="Genomic_DNA"/>
</dbReference>
<keyword evidence="2 5" id="KW-0378">Hydrolase</keyword>
<evidence type="ECO:0000259" key="6">
    <source>
        <dbReference type="PROSITE" id="PS51198"/>
    </source>
</evidence>
<keyword evidence="3 5" id="KW-0347">Helicase</keyword>
<keyword evidence="1 5" id="KW-0547">Nucleotide-binding</keyword>
<name>A0A0P6WQ05_9CHLR</name>
<dbReference type="AlphaFoldDB" id="A0A0P6WQ05"/>
<comment type="caution">
    <text evidence="7">The sequence shown here is derived from an EMBL/GenBank/DDBJ whole genome shotgun (WGS) entry which is preliminary data.</text>
</comment>
<keyword evidence="4 5" id="KW-0067">ATP-binding</keyword>
<feature type="binding site" evidence="5">
    <location>
        <begin position="28"/>
        <end position="35"/>
    </location>
    <ligand>
        <name>ATP</name>
        <dbReference type="ChEBI" id="CHEBI:30616"/>
    </ligand>
</feature>
<gene>
    <name evidence="7" type="ORF">ADN00_15120</name>
</gene>
<evidence type="ECO:0000256" key="4">
    <source>
        <dbReference type="ARBA" id="ARBA00022840"/>
    </source>
</evidence>
<dbReference type="PROSITE" id="PS51198">
    <property type="entry name" value="UVRD_HELICASE_ATP_BIND"/>
    <property type="match status" value="1"/>
</dbReference>
<accession>A0A0P6WQ05</accession>
<dbReference type="RefSeq" id="WP_075063873.1">
    <property type="nucleotide sequence ID" value="NZ_LGCL01000039.1"/>
</dbReference>
<dbReference type="GO" id="GO:0016787">
    <property type="term" value="F:hydrolase activity"/>
    <property type="evidence" value="ECO:0007669"/>
    <property type="project" value="UniProtKB-UniRule"/>
</dbReference>
<organism evidence="7 8">
    <name type="scientific">Ornatilinea apprima</name>
    <dbReference type="NCBI Taxonomy" id="1134406"/>
    <lineage>
        <taxon>Bacteria</taxon>
        <taxon>Bacillati</taxon>
        <taxon>Chloroflexota</taxon>
        <taxon>Anaerolineae</taxon>
        <taxon>Anaerolineales</taxon>
        <taxon>Anaerolineaceae</taxon>
        <taxon>Ornatilinea</taxon>
    </lineage>
</organism>
<dbReference type="GO" id="GO:0005524">
    <property type="term" value="F:ATP binding"/>
    <property type="evidence" value="ECO:0007669"/>
    <property type="project" value="UniProtKB-UniRule"/>
</dbReference>
<dbReference type="PATRIC" id="fig|1134406.4.peg.726"/>
<feature type="domain" description="UvrD-like helicase ATP-binding" evidence="6">
    <location>
        <begin position="7"/>
        <end position="307"/>
    </location>
</feature>
<dbReference type="InterPro" id="IPR027417">
    <property type="entry name" value="P-loop_NTPase"/>
</dbReference>